<feature type="non-terminal residue" evidence="1">
    <location>
        <position position="157"/>
    </location>
</feature>
<comment type="caution">
    <text evidence="1">The sequence shown here is derived from an EMBL/GenBank/DDBJ whole genome shotgun (WGS) entry which is preliminary data.</text>
</comment>
<proteinExistence type="predicted"/>
<evidence type="ECO:0000313" key="1">
    <source>
        <dbReference type="EMBL" id="PKC50593.1"/>
    </source>
</evidence>
<accession>A0A2N0QHR5</accession>
<protein>
    <submittedName>
        <fullName evidence="1">Uncharacterized protein</fullName>
    </submittedName>
</protein>
<evidence type="ECO:0000313" key="2">
    <source>
        <dbReference type="Proteomes" id="UP000232688"/>
    </source>
</evidence>
<dbReference type="InterPro" id="IPR041078">
    <property type="entry name" value="Plavaka"/>
</dbReference>
<gene>
    <name evidence="1" type="ORF">RhiirA1_485884</name>
</gene>
<organism evidence="1 2">
    <name type="scientific">Rhizophagus irregularis</name>
    <dbReference type="NCBI Taxonomy" id="588596"/>
    <lineage>
        <taxon>Eukaryota</taxon>
        <taxon>Fungi</taxon>
        <taxon>Fungi incertae sedis</taxon>
        <taxon>Mucoromycota</taxon>
        <taxon>Glomeromycotina</taxon>
        <taxon>Glomeromycetes</taxon>
        <taxon>Glomerales</taxon>
        <taxon>Glomeraceae</taxon>
        <taxon>Rhizophagus</taxon>
    </lineage>
</organism>
<reference evidence="1 2" key="1">
    <citation type="submission" date="2017-10" db="EMBL/GenBank/DDBJ databases">
        <title>Extensive intraspecific genome diversity in a model arbuscular mycorrhizal fungus.</title>
        <authorList>
            <person name="Chen E.C.H."/>
            <person name="Morin E."/>
            <person name="Baudet D."/>
            <person name="Noel J."/>
            <person name="Ndikumana S."/>
            <person name="Charron P."/>
            <person name="St-Onge C."/>
            <person name="Giorgi J."/>
            <person name="Grigoriev I.V."/>
            <person name="Roux C."/>
            <person name="Martin F.M."/>
            <person name="Corradi N."/>
        </authorList>
    </citation>
    <scope>NUCLEOTIDE SEQUENCE [LARGE SCALE GENOMIC DNA]</scope>
    <source>
        <strain evidence="1 2">A1</strain>
    </source>
</reference>
<dbReference type="VEuPathDB" id="FungiDB:FUN_000810"/>
<sequence length="157" mass="18405">MLGDLPENAAVTLTFNSVNCHHPCHKCLVEREKLNNVELTNDQIILRTPENMRCLVEQNSAQQYSLHDMKNIFWNYPQLNIYLSTIPDRMHHLDLGLFNYQVTYTRVLLKELCGQIAVDELDNRLAKIPRFPGLKIFKNGLENIKRFTANEFRNMMK</sequence>
<dbReference type="EMBL" id="LLXH01009556">
    <property type="protein sequence ID" value="PKC50593.1"/>
    <property type="molecule type" value="Genomic_DNA"/>
</dbReference>
<name>A0A2N0QHR5_9GLOM</name>
<dbReference type="VEuPathDB" id="FungiDB:RhiirA1_485884"/>
<dbReference type="Pfam" id="PF18759">
    <property type="entry name" value="Plavaka"/>
    <property type="match status" value="1"/>
</dbReference>
<dbReference type="Proteomes" id="UP000232688">
    <property type="component" value="Unassembled WGS sequence"/>
</dbReference>
<dbReference type="AlphaFoldDB" id="A0A2N0QHR5"/>
<reference evidence="1 2" key="2">
    <citation type="submission" date="2017-10" db="EMBL/GenBank/DDBJ databases">
        <title>Genome analyses suggest a sexual origin of heterokaryosis in a supposedly ancient asexual fungus.</title>
        <authorList>
            <person name="Corradi N."/>
            <person name="Sedzielewska K."/>
            <person name="Noel J."/>
            <person name="Charron P."/>
            <person name="Farinelli L."/>
            <person name="Marton T."/>
            <person name="Kruger M."/>
            <person name="Pelin A."/>
            <person name="Brachmann A."/>
            <person name="Corradi N."/>
        </authorList>
    </citation>
    <scope>NUCLEOTIDE SEQUENCE [LARGE SCALE GENOMIC DNA]</scope>
    <source>
        <strain evidence="1 2">A1</strain>
    </source>
</reference>